<dbReference type="AlphaFoldDB" id="A0A1H2PSU6"/>
<feature type="region of interest" description="Disordered" evidence="1">
    <location>
        <begin position="1"/>
        <end position="53"/>
    </location>
</feature>
<accession>A0A1H2PSU6</accession>
<proteinExistence type="predicted"/>
<evidence type="ECO:0000256" key="1">
    <source>
        <dbReference type="SAM" id="MobiDB-lite"/>
    </source>
</evidence>
<keyword evidence="3" id="KW-1185">Reference proteome</keyword>
<gene>
    <name evidence="2" type="ORF">SAMN05216551_10952</name>
</gene>
<evidence type="ECO:0000313" key="3">
    <source>
        <dbReference type="Proteomes" id="UP000243719"/>
    </source>
</evidence>
<sequence length="76" mass="8104">MGGAPDMRWPRTSSGPRHQGTRPMPGTMRTVHAFSKGRATDRRLGRWSTTRPAARGMCAAVAASRADGPVDDGGRV</sequence>
<dbReference type="EMBL" id="FNLO01000009">
    <property type="protein sequence ID" value="SDV49689.1"/>
    <property type="molecule type" value="Genomic_DNA"/>
</dbReference>
<dbReference type="Proteomes" id="UP000243719">
    <property type="component" value="Unassembled WGS sequence"/>
</dbReference>
<organism evidence="2 3">
    <name type="scientific">Chitinasiproducens palmae</name>
    <dbReference type="NCBI Taxonomy" id="1770053"/>
    <lineage>
        <taxon>Bacteria</taxon>
        <taxon>Pseudomonadati</taxon>
        <taxon>Pseudomonadota</taxon>
        <taxon>Betaproteobacteria</taxon>
        <taxon>Burkholderiales</taxon>
        <taxon>Burkholderiaceae</taxon>
        <taxon>Chitinasiproducens</taxon>
    </lineage>
</organism>
<name>A0A1H2PSU6_9BURK</name>
<protein>
    <submittedName>
        <fullName evidence="2">Uncharacterized protein</fullName>
    </submittedName>
</protein>
<reference evidence="3" key="1">
    <citation type="submission" date="2016-09" db="EMBL/GenBank/DDBJ databases">
        <authorList>
            <person name="Varghese N."/>
            <person name="Submissions S."/>
        </authorList>
    </citation>
    <scope>NUCLEOTIDE SEQUENCE [LARGE SCALE GENOMIC DNA]</scope>
    <source>
        <strain evidence="3">JS23</strain>
    </source>
</reference>
<evidence type="ECO:0000313" key="2">
    <source>
        <dbReference type="EMBL" id="SDV49689.1"/>
    </source>
</evidence>